<dbReference type="Gene3D" id="2.60.40.640">
    <property type="match status" value="4"/>
</dbReference>
<evidence type="ECO:0000313" key="5">
    <source>
        <dbReference type="Proteomes" id="UP001186944"/>
    </source>
</evidence>
<dbReference type="InterPro" id="IPR014752">
    <property type="entry name" value="Arrestin-like_C"/>
</dbReference>
<comment type="caution">
    <text evidence="4">The sequence shown here is derived from an EMBL/GenBank/DDBJ whole genome shotgun (WGS) entry which is preliminary data.</text>
</comment>
<comment type="similarity">
    <text evidence="1">Belongs to the arrestin family.</text>
</comment>
<dbReference type="GO" id="GO:0005737">
    <property type="term" value="C:cytoplasm"/>
    <property type="evidence" value="ECO:0007669"/>
    <property type="project" value="TreeGrafter"/>
</dbReference>
<name>A0AA88YBW4_PINIB</name>
<sequence>MGKLRVFDIVLDNHQGVYFAGQHVNGRVIVELDAPMKMRGMGSGENNNLPQGQHAFPFSFILPPSLPSSFEGTWGYVRYTIKATIDKPWKFDHDTKRPFTVVALLDLNLQPNAMSATTNQATKMLCCLCCKSGPINGMFRIERMGYVPGEAIPFTAEIQNFSRATCDVHVQLGMTTMFHATSKSRSDHKEVARVVHDEVAPGDSSSWGGSRLAIPALPPSFLVGCNIIDIRYYLETTTFHATTKSRSDHKEVARVVHDEIAPGDSSSWGGSRLVIPALPPSFLVGCNIIDIRYYLELIIDPSGPAFKLHVPLEIIIGTIPLNAIVHQRAQQQQYGLPPPQGAPHYGLSEGATAPPAPSAPEMPPPSYSDCVLGQVSIKDKEDNDYTRGDMNYTPKYPYYNWSK</sequence>
<dbReference type="InterPro" id="IPR050357">
    <property type="entry name" value="Arrestin_domain-protein"/>
</dbReference>
<dbReference type="PANTHER" id="PTHR11188">
    <property type="entry name" value="ARRESTIN DOMAIN CONTAINING PROTEIN"/>
    <property type="match status" value="1"/>
</dbReference>
<dbReference type="SUPFAM" id="SSF81296">
    <property type="entry name" value="E set domains"/>
    <property type="match status" value="3"/>
</dbReference>
<feature type="region of interest" description="Disordered" evidence="2">
    <location>
        <begin position="332"/>
        <end position="370"/>
    </location>
</feature>
<dbReference type="Pfam" id="PF00339">
    <property type="entry name" value="Arrestin_N"/>
    <property type="match status" value="1"/>
</dbReference>
<dbReference type="Proteomes" id="UP001186944">
    <property type="component" value="Unassembled WGS sequence"/>
</dbReference>
<dbReference type="InterPro" id="IPR011022">
    <property type="entry name" value="Arrestin_C-like"/>
</dbReference>
<protein>
    <recommendedName>
        <fullName evidence="3">Arrestin C-terminal-like domain-containing protein</fullName>
    </recommendedName>
</protein>
<keyword evidence="5" id="KW-1185">Reference proteome</keyword>
<dbReference type="PANTHER" id="PTHR11188:SF176">
    <property type="entry name" value="ARRESTIN DOMAIN-CONTAINING PROTEIN 1"/>
    <property type="match status" value="1"/>
</dbReference>
<evidence type="ECO:0000259" key="3">
    <source>
        <dbReference type="SMART" id="SM01017"/>
    </source>
</evidence>
<feature type="domain" description="Arrestin C-terminal-like" evidence="3">
    <location>
        <begin position="131"/>
        <end position="321"/>
    </location>
</feature>
<dbReference type="Pfam" id="PF02752">
    <property type="entry name" value="Arrestin_C"/>
    <property type="match status" value="1"/>
</dbReference>
<dbReference type="SMART" id="SM01017">
    <property type="entry name" value="Arrestin_C"/>
    <property type="match status" value="1"/>
</dbReference>
<dbReference type="EMBL" id="VSWD01000007">
    <property type="protein sequence ID" value="KAK3098424.1"/>
    <property type="molecule type" value="Genomic_DNA"/>
</dbReference>
<feature type="compositionally biased region" description="Pro residues" evidence="2">
    <location>
        <begin position="354"/>
        <end position="366"/>
    </location>
</feature>
<evidence type="ECO:0000256" key="2">
    <source>
        <dbReference type="SAM" id="MobiDB-lite"/>
    </source>
</evidence>
<dbReference type="GO" id="GO:0015031">
    <property type="term" value="P:protein transport"/>
    <property type="evidence" value="ECO:0007669"/>
    <property type="project" value="TreeGrafter"/>
</dbReference>
<dbReference type="InterPro" id="IPR011021">
    <property type="entry name" value="Arrestin-like_N"/>
</dbReference>
<evidence type="ECO:0000313" key="4">
    <source>
        <dbReference type="EMBL" id="KAK3098424.1"/>
    </source>
</evidence>
<evidence type="ECO:0000256" key="1">
    <source>
        <dbReference type="ARBA" id="ARBA00005298"/>
    </source>
</evidence>
<proteinExistence type="inferred from homology"/>
<organism evidence="4 5">
    <name type="scientific">Pinctada imbricata</name>
    <name type="common">Atlantic pearl-oyster</name>
    <name type="synonym">Pinctada martensii</name>
    <dbReference type="NCBI Taxonomy" id="66713"/>
    <lineage>
        <taxon>Eukaryota</taxon>
        <taxon>Metazoa</taxon>
        <taxon>Spiralia</taxon>
        <taxon>Lophotrochozoa</taxon>
        <taxon>Mollusca</taxon>
        <taxon>Bivalvia</taxon>
        <taxon>Autobranchia</taxon>
        <taxon>Pteriomorphia</taxon>
        <taxon>Pterioida</taxon>
        <taxon>Pterioidea</taxon>
        <taxon>Pteriidae</taxon>
        <taxon>Pinctada</taxon>
    </lineage>
</organism>
<reference evidence="4" key="1">
    <citation type="submission" date="2019-08" db="EMBL/GenBank/DDBJ databases">
        <title>The improved chromosome-level genome for the pearl oyster Pinctada fucata martensii using PacBio sequencing and Hi-C.</title>
        <authorList>
            <person name="Zheng Z."/>
        </authorList>
    </citation>
    <scope>NUCLEOTIDE SEQUENCE</scope>
    <source>
        <strain evidence="4">ZZ-2019</strain>
        <tissue evidence="4">Adductor muscle</tissue>
    </source>
</reference>
<dbReference type="InterPro" id="IPR014756">
    <property type="entry name" value="Ig_E-set"/>
</dbReference>
<dbReference type="AlphaFoldDB" id="A0AA88YBW4"/>
<accession>A0AA88YBW4</accession>
<gene>
    <name evidence="4" type="ORF">FSP39_019320</name>
</gene>